<feature type="chain" id="PRO_5038549245" evidence="2">
    <location>
        <begin position="19"/>
        <end position="157"/>
    </location>
</feature>
<evidence type="ECO:0000313" key="3">
    <source>
        <dbReference type="EMBL" id="MBN1573249.1"/>
    </source>
</evidence>
<dbReference type="PROSITE" id="PS51257">
    <property type="entry name" value="PROKAR_LIPOPROTEIN"/>
    <property type="match status" value="1"/>
</dbReference>
<gene>
    <name evidence="3" type="ORF">JW984_08660</name>
</gene>
<dbReference type="AlphaFoldDB" id="A0A9D8KEF9"/>
<reference evidence="3" key="1">
    <citation type="journal article" date="2021" name="Environ. Microbiol.">
        <title>Genomic characterization of three novel Desulfobacterota classes expand the metabolic and phylogenetic diversity of the phylum.</title>
        <authorList>
            <person name="Murphy C.L."/>
            <person name="Biggerstaff J."/>
            <person name="Eichhorn A."/>
            <person name="Ewing E."/>
            <person name="Shahan R."/>
            <person name="Soriano D."/>
            <person name="Stewart S."/>
            <person name="VanMol K."/>
            <person name="Walker R."/>
            <person name="Walters P."/>
            <person name="Elshahed M.S."/>
            <person name="Youssef N.H."/>
        </authorList>
    </citation>
    <scope>NUCLEOTIDE SEQUENCE</scope>
    <source>
        <strain evidence="3">Zod_Metabat.24</strain>
    </source>
</reference>
<reference evidence="3" key="2">
    <citation type="submission" date="2021-01" db="EMBL/GenBank/DDBJ databases">
        <authorList>
            <person name="Hahn C.R."/>
            <person name="Youssef N.H."/>
            <person name="Elshahed M."/>
        </authorList>
    </citation>
    <scope>NUCLEOTIDE SEQUENCE</scope>
    <source>
        <strain evidence="3">Zod_Metabat.24</strain>
    </source>
</reference>
<sequence>MKKFTVLFLSAMFLFSLAFSGCDMIEDLLGKIKEGSGTTETPTPATPTPATPTPSTPMTPSSYSQTGYLNGPGDSYTFSVDAGTTKLVEVPFEYPKGSVDFWVKVIGKDGNTVLGDFDLDEGSVIQLINGDVFYLTVYSKGGAGYWSANYTIGAEGY</sequence>
<keyword evidence="2" id="KW-0732">Signal</keyword>
<organism evidence="3 4">
    <name type="scientific">Candidatus Zymogenus saltonus</name>
    <dbReference type="NCBI Taxonomy" id="2844893"/>
    <lineage>
        <taxon>Bacteria</taxon>
        <taxon>Deltaproteobacteria</taxon>
        <taxon>Candidatus Zymogenia</taxon>
        <taxon>Candidatus Zymogeniales</taxon>
        <taxon>Candidatus Zymogenaceae</taxon>
        <taxon>Candidatus Zymogenus</taxon>
    </lineage>
</organism>
<name>A0A9D8KEF9_9DELT</name>
<accession>A0A9D8KEF9</accession>
<feature type="signal peptide" evidence="2">
    <location>
        <begin position="1"/>
        <end position="18"/>
    </location>
</feature>
<comment type="caution">
    <text evidence="3">The sequence shown here is derived from an EMBL/GenBank/DDBJ whole genome shotgun (WGS) entry which is preliminary data.</text>
</comment>
<dbReference type="EMBL" id="JAFGIX010000045">
    <property type="protein sequence ID" value="MBN1573249.1"/>
    <property type="molecule type" value="Genomic_DNA"/>
</dbReference>
<feature type="region of interest" description="Disordered" evidence="1">
    <location>
        <begin position="35"/>
        <end position="64"/>
    </location>
</feature>
<evidence type="ECO:0000256" key="1">
    <source>
        <dbReference type="SAM" id="MobiDB-lite"/>
    </source>
</evidence>
<evidence type="ECO:0000256" key="2">
    <source>
        <dbReference type="SAM" id="SignalP"/>
    </source>
</evidence>
<proteinExistence type="predicted"/>
<feature type="compositionally biased region" description="Pro residues" evidence="1">
    <location>
        <begin position="44"/>
        <end position="57"/>
    </location>
</feature>
<dbReference type="Proteomes" id="UP000809273">
    <property type="component" value="Unassembled WGS sequence"/>
</dbReference>
<protein>
    <submittedName>
        <fullName evidence="3">Uncharacterized protein</fullName>
    </submittedName>
</protein>
<evidence type="ECO:0000313" key="4">
    <source>
        <dbReference type="Proteomes" id="UP000809273"/>
    </source>
</evidence>